<dbReference type="PANTHER" id="PTHR42747:SF4">
    <property type="entry name" value="BLR1330 PROTEIN"/>
    <property type="match status" value="1"/>
</dbReference>
<proteinExistence type="inferred from homology"/>
<keyword evidence="4" id="KW-0560">Oxidoreductase</keyword>
<keyword evidence="7" id="KW-0223">Dioxygenase</keyword>
<evidence type="ECO:0000256" key="3">
    <source>
        <dbReference type="ARBA" id="ARBA00022643"/>
    </source>
</evidence>
<keyword evidence="5" id="KW-0503">Monooxygenase</keyword>
<sequence>MGDALNHELPSHGVQRSDGRSQLPPSLRLPVFAAPMFLVSGVDLVVAACQAGVVGSFPTTNCRTVGDLDVWMGSISDSLAAAAGKTAREAPAPWAVNLITHSSNARLAEDLKLVAEYRPPIVITALGSPRPVIEVVKSYGGMVIADVVNLALARKAADAGADGLACIAAGAGGHTGQLSPFAFIATVREFFDGPIVVGGAISNGAGIAGAIAAGADAIYMGTRFIPSRESLAPEAYKQMIVDHGTGDLVVSDAITGTAASWLRPSLVANGLDPDDLGRPSGERNYDSSQSPAKRWKDTWAAGQGLQTIRAIQPVAEIVAELEQQYEAAVDRFGSLTAGRGIDPR</sequence>
<dbReference type="GO" id="GO:0051213">
    <property type="term" value="F:dioxygenase activity"/>
    <property type="evidence" value="ECO:0007669"/>
    <property type="project" value="UniProtKB-KW"/>
</dbReference>
<dbReference type="Pfam" id="PF03060">
    <property type="entry name" value="NMO"/>
    <property type="match status" value="1"/>
</dbReference>
<dbReference type="Gene3D" id="3.20.20.70">
    <property type="entry name" value="Aldolase class I"/>
    <property type="match status" value="1"/>
</dbReference>
<dbReference type="KEGG" id="amx:AM2010_2574"/>
<dbReference type="PANTHER" id="PTHR42747">
    <property type="entry name" value="NITRONATE MONOOXYGENASE-RELATED"/>
    <property type="match status" value="1"/>
</dbReference>
<evidence type="ECO:0000256" key="4">
    <source>
        <dbReference type="ARBA" id="ARBA00023002"/>
    </source>
</evidence>
<dbReference type="InterPro" id="IPR013785">
    <property type="entry name" value="Aldolase_TIM"/>
</dbReference>
<feature type="compositionally biased region" description="Basic and acidic residues" evidence="6">
    <location>
        <begin position="275"/>
        <end position="285"/>
    </location>
</feature>
<dbReference type="AlphaFoldDB" id="A0A0G3XDG5"/>
<evidence type="ECO:0000313" key="7">
    <source>
        <dbReference type="EMBL" id="AKM08629.1"/>
    </source>
</evidence>
<reference evidence="7 8" key="1">
    <citation type="submission" date="2015-06" db="EMBL/GenBank/DDBJ databases">
        <authorList>
            <person name="Kim K.M."/>
        </authorList>
    </citation>
    <scope>NUCLEOTIDE SEQUENCE [LARGE SCALE GENOMIC DNA]</scope>
    <source>
        <strain evidence="7 8">KCTC 22370</strain>
    </source>
</reference>
<dbReference type="RefSeq" id="WP_082132927.1">
    <property type="nucleotide sequence ID" value="NZ_CP011805.1"/>
</dbReference>
<dbReference type="InterPro" id="IPR004136">
    <property type="entry name" value="NMO"/>
</dbReference>
<gene>
    <name evidence="7" type="ORF">AM2010_2574</name>
</gene>
<accession>A0A0G3XDG5</accession>
<keyword evidence="3" id="KW-0288">FMN</keyword>
<name>A0A0G3XDG5_9SPHN</name>
<organism evidence="7 8">
    <name type="scientific">Pelagerythrobacter marensis</name>
    <dbReference type="NCBI Taxonomy" id="543877"/>
    <lineage>
        <taxon>Bacteria</taxon>
        <taxon>Pseudomonadati</taxon>
        <taxon>Pseudomonadota</taxon>
        <taxon>Alphaproteobacteria</taxon>
        <taxon>Sphingomonadales</taxon>
        <taxon>Erythrobacteraceae</taxon>
        <taxon>Pelagerythrobacter</taxon>
    </lineage>
</organism>
<evidence type="ECO:0000256" key="5">
    <source>
        <dbReference type="ARBA" id="ARBA00023033"/>
    </source>
</evidence>
<evidence type="ECO:0000313" key="8">
    <source>
        <dbReference type="Proteomes" id="UP000037643"/>
    </source>
</evidence>
<dbReference type="STRING" id="543877.AM2010_2574"/>
<protein>
    <submittedName>
        <fullName evidence="7">2-nitropropane dioxygenase</fullName>
    </submittedName>
</protein>
<evidence type="ECO:0000256" key="6">
    <source>
        <dbReference type="SAM" id="MobiDB-lite"/>
    </source>
</evidence>
<dbReference type="OrthoDB" id="9778912at2"/>
<dbReference type="SUPFAM" id="SSF51412">
    <property type="entry name" value="Inosine monophosphate dehydrogenase (IMPDH)"/>
    <property type="match status" value="1"/>
</dbReference>
<comment type="similarity">
    <text evidence="1">Belongs to the nitronate monooxygenase family. NMO class I subfamily.</text>
</comment>
<dbReference type="EMBL" id="CP011805">
    <property type="protein sequence ID" value="AKM08629.1"/>
    <property type="molecule type" value="Genomic_DNA"/>
</dbReference>
<evidence type="ECO:0000256" key="2">
    <source>
        <dbReference type="ARBA" id="ARBA00022630"/>
    </source>
</evidence>
<feature type="region of interest" description="Disordered" evidence="6">
    <location>
        <begin position="1"/>
        <end position="22"/>
    </location>
</feature>
<feature type="compositionally biased region" description="Basic and acidic residues" evidence="6">
    <location>
        <begin position="1"/>
        <end position="19"/>
    </location>
</feature>
<feature type="region of interest" description="Disordered" evidence="6">
    <location>
        <begin position="272"/>
        <end position="294"/>
    </location>
</feature>
<dbReference type="Proteomes" id="UP000037643">
    <property type="component" value="Chromosome"/>
</dbReference>
<dbReference type="CDD" id="cd04730">
    <property type="entry name" value="NPD_like"/>
    <property type="match status" value="1"/>
</dbReference>
<dbReference type="GO" id="GO:0018580">
    <property type="term" value="F:nitronate monooxygenase activity"/>
    <property type="evidence" value="ECO:0007669"/>
    <property type="project" value="InterPro"/>
</dbReference>
<dbReference type="PATRIC" id="fig|543877.4.peg.2612"/>
<keyword evidence="2" id="KW-0285">Flavoprotein</keyword>
<keyword evidence="8" id="KW-1185">Reference proteome</keyword>
<evidence type="ECO:0000256" key="1">
    <source>
        <dbReference type="ARBA" id="ARBA00009881"/>
    </source>
</evidence>